<reference evidence="3" key="1">
    <citation type="journal article" date="2019" name="Int. J. Syst. Evol. Microbiol.">
        <title>The Global Catalogue of Microorganisms (GCM) 10K type strain sequencing project: providing services to taxonomists for standard genome sequencing and annotation.</title>
        <authorList>
            <consortium name="The Broad Institute Genomics Platform"/>
            <consortium name="The Broad Institute Genome Sequencing Center for Infectious Disease"/>
            <person name="Wu L."/>
            <person name="Ma J."/>
        </authorList>
    </citation>
    <scope>NUCLEOTIDE SEQUENCE [LARGE SCALE GENOMIC DNA]</scope>
    <source>
        <strain evidence="3">JCM 17975</strain>
    </source>
</reference>
<protein>
    <submittedName>
        <fullName evidence="2">Uncharacterized protein</fullName>
    </submittedName>
</protein>
<accession>A0ABP8XPC9</accession>
<organism evidence="2 3">
    <name type="scientific">Promicromonospora umidemergens</name>
    <dbReference type="NCBI Taxonomy" id="629679"/>
    <lineage>
        <taxon>Bacteria</taxon>
        <taxon>Bacillati</taxon>
        <taxon>Actinomycetota</taxon>
        <taxon>Actinomycetes</taxon>
        <taxon>Micrococcales</taxon>
        <taxon>Promicromonosporaceae</taxon>
        <taxon>Promicromonospora</taxon>
    </lineage>
</organism>
<feature type="compositionally biased region" description="Low complexity" evidence="1">
    <location>
        <begin position="324"/>
        <end position="339"/>
    </location>
</feature>
<proteinExistence type="predicted"/>
<feature type="region of interest" description="Disordered" evidence="1">
    <location>
        <begin position="306"/>
        <end position="353"/>
    </location>
</feature>
<name>A0ABP8XPC9_9MICO</name>
<dbReference type="Proteomes" id="UP001500843">
    <property type="component" value="Unassembled WGS sequence"/>
</dbReference>
<evidence type="ECO:0000313" key="3">
    <source>
        <dbReference type="Proteomes" id="UP001500843"/>
    </source>
</evidence>
<evidence type="ECO:0000313" key="2">
    <source>
        <dbReference type="EMBL" id="GAA4710192.1"/>
    </source>
</evidence>
<keyword evidence="3" id="KW-1185">Reference proteome</keyword>
<dbReference type="EMBL" id="BAABHM010000016">
    <property type="protein sequence ID" value="GAA4710192.1"/>
    <property type="molecule type" value="Genomic_DNA"/>
</dbReference>
<sequence length="353" mass="38906">MHWRVHYECAWFRTVVAVPSLARFLDTSGALWFDDGVVTHLTWELDARRSIEPSPIASRSSRHGSTGLASVWEELPASTKVTCLTLPPCGIALSFLGVVGDLRGWWEGFGFAANLLSSLTGLMFAVPFALVVVGRLAEHQDDVVEQRRVTRISRREWDLVEAAWSEAARLAPHLLDLCKARALPPDDRFTQAVRFTHLSRQLSMHLSQVSTRCEQLPARWESAEVGLNQRRVEVGFNPLPPSCATFLNAAADEFVALHAACREEPSSGVLERAGAALQALESMGLAGDMGGLEPLQQTLLFDRAPRSLGARPNPSADSYENFGRLLQRSPRPLPRVSLRSEVRTQLPSRAAPS</sequence>
<gene>
    <name evidence="2" type="ORF">GCM10023198_36220</name>
</gene>
<comment type="caution">
    <text evidence="2">The sequence shown here is derived from an EMBL/GenBank/DDBJ whole genome shotgun (WGS) entry which is preliminary data.</text>
</comment>
<evidence type="ECO:0000256" key="1">
    <source>
        <dbReference type="SAM" id="MobiDB-lite"/>
    </source>
</evidence>